<dbReference type="PANTHER" id="PTHR26391:SF18">
    <property type="entry name" value="PROTEIN KINASE RECEPTOR TIE-1, PUTATIVE-RELATED"/>
    <property type="match status" value="1"/>
</dbReference>
<dbReference type="Gene3D" id="2.60.40.10">
    <property type="entry name" value="Immunoglobulins"/>
    <property type="match status" value="2"/>
</dbReference>
<evidence type="ECO:0000313" key="3">
    <source>
        <dbReference type="Proteomes" id="UP001152320"/>
    </source>
</evidence>
<dbReference type="PANTHER" id="PTHR26391">
    <property type="entry name" value="INACTIVE TYROSINE-PROTEIN KINASE 7"/>
    <property type="match status" value="1"/>
</dbReference>
<dbReference type="PROSITE" id="PS50853">
    <property type="entry name" value="FN3"/>
    <property type="match status" value="2"/>
</dbReference>
<protein>
    <recommendedName>
        <fullName evidence="1">Fibronectin type-III domain-containing protein</fullName>
    </recommendedName>
</protein>
<dbReference type="InterPro" id="IPR036116">
    <property type="entry name" value="FN3_sf"/>
</dbReference>
<gene>
    <name evidence="2" type="ORF">HOLleu_29457</name>
</gene>
<dbReference type="Pfam" id="PF00041">
    <property type="entry name" value="fn3"/>
    <property type="match status" value="1"/>
</dbReference>
<dbReference type="SUPFAM" id="SSF49265">
    <property type="entry name" value="Fibronectin type III"/>
    <property type="match status" value="2"/>
</dbReference>
<evidence type="ECO:0000259" key="1">
    <source>
        <dbReference type="PROSITE" id="PS50853"/>
    </source>
</evidence>
<sequence>MAWRAVSLFPKNNKQTEILRGSQLLFVVRDKMFNRKMTKPQLWQLGVLIFASIASSRCSILSRSLECPLQGSTFGGRLILMDGGGLGSGLFPSFAHRGRMIIFQTPPAHLTSHMGFGRGQIWMGSRSCPGSGSQLPEQCPWTGDRPCIDAGIPCETEPPSYGQSNPLDFPEVAEDSITVSWPAWDETTDIGLGPVTGYKILYREMDGIFEEILVDGNRFSHRFDNLTAGTIYQFRVVLVRDGQPTEGPPSEIQDMKTLCRELGHVDLNITTLALPDAINSRLVVSWQPPSLTANCHVTHQQLIIHQLDKDGGCEMVPSHEAEHREVTIEPEKQTRSFKRLPANSKFNITYRATNPRGTYVTWQLKRTAMTKPTGEPTKLRFTSKLDTVDLFWDAPSCGKRNGEIIHYKHITTNGEIGSTKPGRQPYTIRDLSSGVGWTFKVQACTEAGCGPNATLSRQLD</sequence>
<dbReference type="CDD" id="cd00063">
    <property type="entry name" value="FN3"/>
    <property type="match status" value="2"/>
</dbReference>
<accession>A0A9Q1H2A1</accession>
<name>A0A9Q1H2A1_HOLLE</name>
<dbReference type="Proteomes" id="UP001152320">
    <property type="component" value="Chromosome 14"/>
</dbReference>
<dbReference type="EMBL" id="JAIZAY010000014">
    <property type="protein sequence ID" value="KAJ8029925.1"/>
    <property type="molecule type" value="Genomic_DNA"/>
</dbReference>
<dbReference type="InterPro" id="IPR013783">
    <property type="entry name" value="Ig-like_fold"/>
</dbReference>
<dbReference type="OrthoDB" id="4062651at2759"/>
<organism evidence="2 3">
    <name type="scientific">Holothuria leucospilota</name>
    <name type="common">Black long sea cucumber</name>
    <name type="synonym">Mertensiothuria leucospilota</name>
    <dbReference type="NCBI Taxonomy" id="206669"/>
    <lineage>
        <taxon>Eukaryota</taxon>
        <taxon>Metazoa</taxon>
        <taxon>Echinodermata</taxon>
        <taxon>Eleutherozoa</taxon>
        <taxon>Echinozoa</taxon>
        <taxon>Holothuroidea</taxon>
        <taxon>Aspidochirotacea</taxon>
        <taxon>Aspidochirotida</taxon>
        <taxon>Holothuriidae</taxon>
        <taxon>Holothuria</taxon>
    </lineage>
</organism>
<dbReference type="SMART" id="SM00060">
    <property type="entry name" value="FN3"/>
    <property type="match status" value="2"/>
</dbReference>
<keyword evidence="3" id="KW-1185">Reference proteome</keyword>
<dbReference type="InterPro" id="IPR003961">
    <property type="entry name" value="FN3_dom"/>
</dbReference>
<comment type="caution">
    <text evidence="2">The sequence shown here is derived from an EMBL/GenBank/DDBJ whole genome shotgun (WGS) entry which is preliminary data.</text>
</comment>
<feature type="domain" description="Fibronectin type-III" evidence="1">
    <location>
        <begin position="162"/>
        <end position="260"/>
    </location>
</feature>
<proteinExistence type="predicted"/>
<dbReference type="AlphaFoldDB" id="A0A9Q1H2A1"/>
<feature type="domain" description="Fibronectin type-III" evidence="1">
    <location>
        <begin position="372"/>
        <end position="460"/>
    </location>
</feature>
<evidence type="ECO:0000313" key="2">
    <source>
        <dbReference type="EMBL" id="KAJ8029925.1"/>
    </source>
</evidence>
<reference evidence="2" key="1">
    <citation type="submission" date="2021-10" db="EMBL/GenBank/DDBJ databases">
        <title>Tropical sea cucumber genome reveals ecological adaptation and Cuvierian tubules defense mechanism.</title>
        <authorList>
            <person name="Chen T."/>
        </authorList>
    </citation>
    <scope>NUCLEOTIDE SEQUENCE</scope>
    <source>
        <strain evidence="2">Nanhai2018</strain>
        <tissue evidence="2">Muscle</tissue>
    </source>
</reference>